<dbReference type="EMBL" id="QGKV02000759">
    <property type="protein sequence ID" value="KAF3566681.1"/>
    <property type="molecule type" value="Genomic_DNA"/>
</dbReference>
<protein>
    <submittedName>
        <fullName evidence="1">Uncharacterized protein</fullName>
    </submittedName>
</protein>
<comment type="caution">
    <text evidence="1">The sequence shown here is derived from an EMBL/GenBank/DDBJ whole genome shotgun (WGS) entry which is preliminary data.</text>
</comment>
<dbReference type="Proteomes" id="UP000266723">
    <property type="component" value="Unassembled WGS sequence"/>
</dbReference>
<evidence type="ECO:0000313" key="2">
    <source>
        <dbReference type="Proteomes" id="UP000266723"/>
    </source>
</evidence>
<name>A0ABQ7D2K1_BRACR</name>
<accession>A0ABQ7D2K1</accession>
<organism evidence="1 2">
    <name type="scientific">Brassica cretica</name>
    <name type="common">Mustard</name>
    <dbReference type="NCBI Taxonomy" id="69181"/>
    <lineage>
        <taxon>Eukaryota</taxon>
        <taxon>Viridiplantae</taxon>
        <taxon>Streptophyta</taxon>
        <taxon>Embryophyta</taxon>
        <taxon>Tracheophyta</taxon>
        <taxon>Spermatophyta</taxon>
        <taxon>Magnoliopsida</taxon>
        <taxon>eudicotyledons</taxon>
        <taxon>Gunneridae</taxon>
        <taxon>Pentapetalae</taxon>
        <taxon>rosids</taxon>
        <taxon>malvids</taxon>
        <taxon>Brassicales</taxon>
        <taxon>Brassicaceae</taxon>
        <taxon>Brassiceae</taxon>
        <taxon>Brassica</taxon>
    </lineage>
</organism>
<proteinExistence type="predicted"/>
<evidence type="ECO:0000313" key="1">
    <source>
        <dbReference type="EMBL" id="KAF3566681.1"/>
    </source>
</evidence>
<reference evidence="1 2" key="1">
    <citation type="journal article" date="2020" name="BMC Genomics">
        <title>Intraspecific diversification of the crop wild relative Brassica cretica Lam. using demographic model selection.</title>
        <authorList>
            <person name="Kioukis A."/>
            <person name="Michalopoulou V.A."/>
            <person name="Briers L."/>
            <person name="Pirintsos S."/>
            <person name="Studholme D.J."/>
            <person name="Pavlidis P."/>
            <person name="Sarris P.F."/>
        </authorList>
    </citation>
    <scope>NUCLEOTIDE SEQUENCE [LARGE SCALE GENOMIC DNA]</scope>
    <source>
        <strain evidence="2">cv. PFS-1207/04</strain>
    </source>
</reference>
<sequence length="99" mass="11254">MLRSSSHHLRLSVDRELCAAEVTAPHYGSFFWSLAYNGNIEPVPDMSTSYNVPDAIATMKVHPLMTRRLPGRPKRARYLSTETKEKGETTLHTLPWAWA</sequence>
<gene>
    <name evidence="1" type="ORF">DY000_02015187</name>
</gene>
<keyword evidence="2" id="KW-1185">Reference proteome</keyword>